<proteinExistence type="predicted"/>
<dbReference type="EMBL" id="LR746268">
    <property type="protein sequence ID" value="CAA7395719.1"/>
    <property type="molecule type" value="Genomic_DNA"/>
</dbReference>
<evidence type="ECO:0000313" key="1">
    <source>
        <dbReference type="EMBL" id="CAA7395719.1"/>
    </source>
</evidence>
<keyword evidence="2" id="KW-1185">Reference proteome</keyword>
<accession>A0A7I8KD66</accession>
<evidence type="ECO:0000313" key="2">
    <source>
        <dbReference type="Proteomes" id="UP000663760"/>
    </source>
</evidence>
<reference evidence="1" key="1">
    <citation type="submission" date="2020-02" db="EMBL/GenBank/DDBJ databases">
        <authorList>
            <person name="Scholz U."/>
            <person name="Mascher M."/>
            <person name="Fiebig A."/>
        </authorList>
    </citation>
    <scope>NUCLEOTIDE SEQUENCE</scope>
</reference>
<dbReference type="AlphaFoldDB" id="A0A7I8KD66"/>
<gene>
    <name evidence="1" type="ORF">SI8410_05006382</name>
</gene>
<protein>
    <submittedName>
        <fullName evidence="1">Uncharacterized protein</fullName>
    </submittedName>
</protein>
<organism evidence="1 2">
    <name type="scientific">Spirodela intermedia</name>
    <name type="common">Intermediate duckweed</name>
    <dbReference type="NCBI Taxonomy" id="51605"/>
    <lineage>
        <taxon>Eukaryota</taxon>
        <taxon>Viridiplantae</taxon>
        <taxon>Streptophyta</taxon>
        <taxon>Embryophyta</taxon>
        <taxon>Tracheophyta</taxon>
        <taxon>Spermatophyta</taxon>
        <taxon>Magnoliopsida</taxon>
        <taxon>Liliopsida</taxon>
        <taxon>Araceae</taxon>
        <taxon>Lemnoideae</taxon>
        <taxon>Spirodela</taxon>
    </lineage>
</organism>
<sequence length="43" mass="5204">MHLDDWILLQLLTWCDISRRNQDTTLVSPYFSIFEYEITKIKG</sequence>
<name>A0A7I8KD66_SPIIN</name>
<dbReference type="Proteomes" id="UP000663760">
    <property type="component" value="Chromosome 5"/>
</dbReference>